<dbReference type="GO" id="GO:0004504">
    <property type="term" value="F:peptidylglycine monooxygenase activity"/>
    <property type="evidence" value="ECO:0007669"/>
    <property type="project" value="TreeGrafter"/>
</dbReference>
<feature type="binding site" evidence="9">
    <location>
        <position position="351"/>
    </location>
    <ligand>
        <name>Zn(2+)</name>
        <dbReference type="ChEBI" id="CHEBI:29105"/>
        <note>catalytic</note>
    </ligand>
</feature>
<dbReference type="PRINTS" id="PR00790">
    <property type="entry name" value="PAMONOXGNASE"/>
</dbReference>
<reference evidence="13" key="1">
    <citation type="submission" date="2019-07" db="EMBL/GenBank/DDBJ databases">
        <title>Annotation for the trematode Paragonimus miyazaki's.</title>
        <authorList>
            <person name="Choi Y.-J."/>
        </authorList>
    </citation>
    <scope>NUCLEOTIDE SEQUENCE</scope>
    <source>
        <strain evidence="13">Japan</strain>
    </source>
</reference>
<evidence type="ECO:0000256" key="10">
    <source>
        <dbReference type="PIRSR" id="PIRSR600720-3"/>
    </source>
</evidence>
<gene>
    <name evidence="13" type="ORF">EG68_04019</name>
</gene>
<evidence type="ECO:0000256" key="9">
    <source>
        <dbReference type="PIRSR" id="PIRSR600720-2"/>
    </source>
</evidence>
<keyword evidence="14" id="KW-1185">Reference proteome</keyword>
<keyword evidence="5 10" id="KW-1015">Disulfide bond</keyword>
<feature type="binding site" evidence="9">
    <location>
        <position position="246"/>
    </location>
    <ligand>
        <name>Zn(2+)</name>
        <dbReference type="ChEBI" id="CHEBI:29105"/>
        <note>catalytic</note>
    </ligand>
</feature>
<feature type="repeat" description="NHL" evidence="11">
    <location>
        <begin position="233"/>
        <end position="273"/>
    </location>
</feature>
<feature type="binding site" evidence="8">
    <location>
        <position position="209"/>
    </location>
    <ligand>
        <name>a protein</name>
        <dbReference type="ChEBI" id="CHEBI:16541"/>
    </ligand>
    <ligandPart>
        <name>C-terminal Xaa-(2S)-2-hydroxyglycine residue</name>
        <dbReference type="ChEBI" id="CHEBI:142768"/>
    </ligandPart>
</feature>
<dbReference type="EC" id="4.3.2.5" evidence="1"/>
<dbReference type="PANTHER" id="PTHR10680:SF14">
    <property type="entry name" value="PEPTIDYL-GLYCINE ALPHA-AMIDATING MONOOXYGENASE"/>
    <property type="match status" value="1"/>
</dbReference>
<protein>
    <recommendedName>
        <fullName evidence="1">peptidylamidoglycolate lyase</fullName>
        <ecNumber evidence="1">4.3.2.5</ecNumber>
    </recommendedName>
</protein>
<feature type="binding site" evidence="9">
    <location>
        <position position="141"/>
    </location>
    <ligand>
        <name>Zn(2+)</name>
        <dbReference type="ChEBI" id="CHEBI:29105"/>
        <note>catalytic</note>
    </ligand>
</feature>
<dbReference type="PANTHER" id="PTHR10680">
    <property type="entry name" value="PEPTIDYL-GLYCINE ALPHA-AMIDATING MONOOXYGENASE"/>
    <property type="match status" value="1"/>
</dbReference>
<evidence type="ECO:0000256" key="2">
    <source>
        <dbReference type="ARBA" id="ARBA00022723"/>
    </source>
</evidence>
<dbReference type="CDD" id="cd14958">
    <property type="entry name" value="NHL_PAL_like"/>
    <property type="match status" value="1"/>
</dbReference>
<feature type="binding site" evidence="8">
    <location>
        <position position="91"/>
    </location>
    <ligand>
        <name>a protein</name>
        <dbReference type="ChEBI" id="CHEBI:16541"/>
    </ligand>
    <ligandPart>
        <name>C-terminal Xaa-(2S)-2-hydroxyglycine residue</name>
        <dbReference type="ChEBI" id="CHEBI:142768"/>
    </ligandPart>
</feature>
<feature type="binding site" evidence="9">
    <location>
        <position position="77"/>
    </location>
    <ligand>
        <name>Ca(2+)</name>
        <dbReference type="ChEBI" id="CHEBI:29108"/>
        <note>structural</note>
    </ligand>
</feature>
<evidence type="ECO:0000256" key="3">
    <source>
        <dbReference type="ARBA" id="ARBA00022729"/>
    </source>
</evidence>
<keyword evidence="4" id="KW-0677">Repeat</keyword>
<sequence>MRTVKCWQLLFIQIYSIAAYGYLDEDFNENVIENLPLFGGQYSQSFTAETEEFLFASRPNWPSQDALKKLGRITAAVPINTEGSQVFVLHRADRVWNSNTFDENEVFRGQSEPPINVGVLAKLNDSELEASYLKDQFYLPHGLTRDHEGNVWITDTAMHQVYKYGPKLDGKPLLILGEKFKPGSDSKHFCKPTHVAVASNGDFFVSDGYCNSRIMKFNPDGKFMTQWGKPTHDHRSPGPDELNVPHQLVLVEEQGALCVADRENRRVVCYNAGLNSSSKNETGKYLFEIRTQIQRPGPVYGVAFCPHTQSLFALVGSWDTSDFTDVQVYQFGSGNFVGSVTDIEQGYGMAHSISTCRSPGPIGCLIVSSLNSARQSANGQESRRIWFYQVFSSSEKLVA</sequence>
<dbReference type="GO" id="GO:0006518">
    <property type="term" value="P:peptide metabolic process"/>
    <property type="evidence" value="ECO:0007669"/>
    <property type="project" value="InterPro"/>
</dbReference>
<keyword evidence="9" id="KW-0106">Calcium</keyword>
<dbReference type="InterPro" id="IPR001258">
    <property type="entry name" value="NHL_repeat"/>
</dbReference>
<dbReference type="GO" id="GO:0005576">
    <property type="term" value="C:extracellular region"/>
    <property type="evidence" value="ECO:0007669"/>
    <property type="project" value="TreeGrafter"/>
</dbReference>
<feature type="chain" id="PRO_5035841836" description="peptidylamidoglycolate lyase" evidence="12">
    <location>
        <begin position="20"/>
        <end position="399"/>
    </location>
</feature>
<keyword evidence="7" id="KW-0456">Lyase</keyword>
<feature type="signal peptide" evidence="12">
    <location>
        <begin position="1"/>
        <end position="19"/>
    </location>
</feature>
<accession>A0A8S9Z6F9</accession>
<evidence type="ECO:0000256" key="6">
    <source>
        <dbReference type="ARBA" id="ARBA00023180"/>
    </source>
</evidence>
<feature type="disulfide bond" evidence="10">
    <location>
        <begin position="190"/>
        <end position="210"/>
    </location>
</feature>
<keyword evidence="2 9" id="KW-0479">Metal-binding</keyword>
<evidence type="ECO:0000256" key="7">
    <source>
        <dbReference type="ARBA" id="ARBA00023239"/>
    </source>
</evidence>
<keyword evidence="3 12" id="KW-0732">Signal</keyword>
<dbReference type="EMBL" id="JTDE01001587">
    <property type="protein sequence ID" value="KAF7258677.1"/>
    <property type="molecule type" value="Genomic_DNA"/>
</dbReference>
<keyword evidence="6" id="KW-0325">Glycoprotein</keyword>
<dbReference type="GO" id="GO:0046872">
    <property type="term" value="F:metal ion binding"/>
    <property type="evidence" value="ECO:0007669"/>
    <property type="project" value="UniProtKB-KW"/>
</dbReference>
<dbReference type="OrthoDB" id="10018185at2759"/>
<organism evidence="13 14">
    <name type="scientific">Paragonimus skrjabini miyazakii</name>
    <dbReference type="NCBI Taxonomy" id="59628"/>
    <lineage>
        <taxon>Eukaryota</taxon>
        <taxon>Metazoa</taxon>
        <taxon>Spiralia</taxon>
        <taxon>Lophotrochozoa</taxon>
        <taxon>Platyhelminthes</taxon>
        <taxon>Trematoda</taxon>
        <taxon>Digenea</taxon>
        <taxon>Plagiorchiida</taxon>
        <taxon>Troglotremata</taxon>
        <taxon>Troglotrematidae</taxon>
        <taxon>Paragonimus</taxon>
    </lineage>
</organism>
<feature type="repeat" description="NHL" evidence="11">
    <location>
        <begin position="181"/>
        <end position="220"/>
    </location>
</feature>
<evidence type="ECO:0000313" key="14">
    <source>
        <dbReference type="Proteomes" id="UP000822476"/>
    </source>
</evidence>
<proteinExistence type="predicted"/>
<dbReference type="Proteomes" id="UP000822476">
    <property type="component" value="Unassembled WGS sequence"/>
</dbReference>
<dbReference type="GO" id="GO:0016020">
    <property type="term" value="C:membrane"/>
    <property type="evidence" value="ECO:0007669"/>
    <property type="project" value="InterPro"/>
</dbReference>
<dbReference type="SUPFAM" id="SSF63829">
    <property type="entry name" value="Calcium-dependent phosphotriesterase"/>
    <property type="match status" value="1"/>
</dbReference>
<evidence type="ECO:0000256" key="12">
    <source>
        <dbReference type="SAM" id="SignalP"/>
    </source>
</evidence>
<evidence type="ECO:0000256" key="1">
    <source>
        <dbReference type="ARBA" id="ARBA00012343"/>
    </source>
</evidence>
<keyword evidence="9" id="KW-0862">Zinc</keyword>
<name>A0A8S9Z6F9_9TREM</name>
<dbReference type="GO" id="GO:0004598">
    <property type="term" value="F:peptidylamidoglycolate lyase activity"/>
    <property type="evidence" value="ECO:0007669"/>
    <property type="project" value="UniProtKB-EC"/>
</dbReference>
<dbReference type="InterPro" id="IPR011042">
    <property type="entry name" value="6-blade_b-propeller_TolB-like"/>
</dbReference>
<comment type="cofactor">
    <cofactor evidence="9">
        <name>Zn(2+)</name>
        <dbReference type="ChEBI" id="CHEBI:29105"/>
    </cofactor>
    <text evidence="9">Binds one Zn(2+) ion per subunit.</text>
</comment>
<dbReference type="AlphaFoldDB" id="A0A8S9Z6F9"/>
<evidence type="ECO:0000256" key="8">
    <source>
        <dbReference type="PIRSR" id="PIRSR600720-1"/>
    </source>
</evidence>
<evidence type="ECO:0000256" key="11">
    <source>
        <dbReference type="PROSITE-ProRule" id="PRU00504"/>
    </source>
</evidence>
<evidence type="ECO:0000256" key="4">
    <source>
        <dbReference type="ARBA" id="ARBA00022737"/>
    </source>
</evidence>
<evidence type="ECO:0000313" key="13">
    <source>
        <dbReference type="EMBL" id="KAF7258677.1"/>
    </source>
</evidence>
<evidence type="ECO:0000256" key="5">
    <source>
        <dbReference type="ARBA" id="ARBA00023157"/>
    </source>
</evidence>
<dbReference type="InterPro" id="IPR000720">
    <property type="entry name" value="PHM/PAL"/>
</dbReference>
<dbReference type="PROSITE" id="PS51125">
    <property type="entry name" value="NHL"/>
    <property type="match status" value="3"/>
</dbReference>
<comment type="caution">
    <text evidence="13">The sequence shown here is derived from an EMBL/GenBank/DDBJ whole genome shotgun (WGS) entry which is preliminary data.</text>
</comment>
<feature type="repeat" description="NHL" evidence="11">
    <location>
        <begin position="136"/>
        <end position="167"/>
    </location>
</feature>
<feature type="binding site" evidence="9">
    <location>
        <position position="143"/>
    </location>
    <ligand>
        <name>Ca(2+)</name>
        <dbReference type="ChEBI" id="CHEBI:29108"/>
        <note>structural</note>
    </ligand>
</feature>
<feature type="disulfide bond" evidence="10">
    <location>
        <begin position="258"/>
        <end position="269"/>
    </location>
</feature>
<dbReference type="Gene3D" id="2.120.10.30">
    <property type="entry name" value="TolB, C-terminal domain"/>
    <property type="match status" value="1"/>
</dbReference>
<dbReference type="Pfam" id="PF01436">
    <property type="entry name" value="NHL"/>
    <property type="match status" value="1"/>
</dbReference>
<feature type="binding site" evidence="8">
    <location>
        <position position="262"/>
    </location>
    <ligand>
        <name>a protein</name>
        <dbReference type="ChEBI" id="CHEBI:16541"/>
    </ligand>
    <ligandPart>
        <name>C-terminal Xaa-(2S)-2-hydroxyglycine residue</name>
        <dbReference type="ChEBI" id="CHEBI:142768"/>
    </ligandPart>
</feature>